<reference evidence="2 3" key="1">
    <citation type="journal article" date="2019" name="Sci. Rep.">
        <title>Orb-weaving spider Araneus ventricosus genome elucidates the spidroin gene catalogue.</title>
        <authorList>
            <person name="Kono N."/>
            <person name="Nakamura H."/>
            <person name="Ohtoshi R."/>
            <person name="Moran D.A.P."/>
            <person name="Shinohara A."/>
            <person name="Yoshida Y."/>
            <person name="Fujiwara M."/>
            <person name="Mori M."/>
            <person name="Tomita M."/>
            <person name="Arakawa K."/>
        </authorList>
    </citation>
    <scope>NUCLEOTIDE SEQUENCE [LARGE SCALE GENOMIC DNA]</scope>
</reference>
<dbReference type="AlphaFoldDB" id="A0A4Y2JKD2"/>
<name>A0A4Y2JKD2_ARAVE</name>
<evidence type="ECO:0000313" key="2">
    <source>
        <dbReference type="EMBL" id="GBM90823.1"/>
    </source>
</evidence>
<protein>
    <submittedName>
        <fullName evidence="2">Uncharacterized protein</fullName>
    </submittedName>
</protein>
<accession>A0A4Y2JKD2</accession>
<proteinExistence type="predicted"/>
<keyword evidence="3" id="KW-1185">Reference proteome</keyword>
<dbReference type="Proteomes" id="UP000499080">
    <property type="component" value="Unassembled WGS sequence"/>
</dbReference>
<feature type="region of interest" description="Disordered" evidence="1">
    <location>
        <begin position="1"/>
        <end position="21"/>
    </location>
</feature>
<evidence type="ECO:0000256" key="1">
    <source>
        <dbReference type="SAM" id="MobiDB-lite"/>
    </source>
</evidence>
<feature type="region of interest" description="Disordered" evidence="1">
    <location>
        <begin position="56"/>
        <end position="78"/>
    </location>
</feature>
<comment type="caution">
    <text evidence="2">The sequence shown here is derived from an EMBL/GenBank/DDBJ whole genome shotgun (WGS) entry which is preliminary data.</text>
</comment>
<dbReference type="EMBL" id="BGPR01003654">
    <property type="protein sequence ID" value="GBM90823.1"/>
    <property type="molecule type" value="Genomic_DNA"/>
</dbReference>
<sequence length="95" mass="10513">MMVSLVVEQHNASTKNPTPPVLNGPSQALYLVISTSRFEVAGGLFWDGLRNFEPRSDDKDDTWAVTTTPTGGRPNTRRIFSGIGFRNWNLPVPNP</sequence>
<feature type="compositionally biased region" description="Low complexity" evidence="1">
    <location>
        <begin position="66"/>
        <end position="78"/>
    </location>
</feature>
<organism evidence="2 3">
    <name type="scientific">Araneus ventricosus</name>
    <name type="common">Orbweaver spider</name>
    <name type="synonym">Epeira ventricosa</name>
    <dbReference type="NCBI Taxonomy" id="182803"/>
    <lineage>
        <taxon>Eukaryota</taxon>
        <taxon>Metazoa</taxon>
        <taxon>Ecdysozoa</taxon>
        <taxon>Arthropoda</taxon>
        <taxon>Chelicerata</taxon>
        <taxon>Arachnida</taxon>
        <taxon>Araneae</taxon>
        <taxon>Araneomorphae</taxon>
        <taxon>Entelegynae</taxon>
        <taxon>Araneoidea</taxon>
        <taxon>Araneidae</taxon>
        <taxon>Araneus</taxon>
    </lineage>
</organism>
<evidence type="ECO:0000313" key="3">
    <source>
        <dbReference type="Proteomes" id="UP000499080"/>
    </source>
</evidence>
<gene>
    <name evidence="2" type="ORF">AVEN_103541_1</name>
</gene>